<keyword evidence="3" id="KW-1185">Reference proteome</keyword>
<dbReference type="InterPro" id="IPR054575">
    <property type="entry name" value="At5g48480-like_C"/>
</dbReference>
<dbReference type="OMA" id="PKRKADH"/>
<dbReference type="eggNOG" id="ENOG502RZJT">
    <property type="taxonomic scope" value="Eukaryota"/>
</dbReference>
<dbReference type="Gene3D" id="3.10.180.10">
    <property type="entry name" value="2,3-Dihydroxybiphenyl 1,2-Dioxygenase, domain 1"/>
    <property type="match status" value="1"/>
</dbReference>
<proteinExistence type="predicted"/>
<name>A0A022RNZ5_ERYGU</name>
<dbReference type="PROSITE" id="PS51819">
    <property type="entry name" value="VOC"/>
    <property type="match status" value="1"/>
</dbReference>
<dbReference type="SUPFAM" id="SSF54593">
    <property type="entry name" value="Glyoxalase/Bleomycin resistance protein/Dihydroxybiphenyl dioxygenase"/>
    <property type="match status" value="1"/>
</dbReference>
<evidence type="ECO:0000313" key="3">
    <source>
        <dbReference type="Proteomes" id="UP000030748"/>
    </source>
</evidence>
<feature type="domain" description="VOC" evidence="1">
    <location>
        <begin position="28"/>
        <end position="159"/>
    </location>
</feature>
<evidence type="ECO:0000313" key="2">
    <source>
        <dbReference type="EMBL" id="EYU40660.1"/>
    </source>
</evidence>
<reference evidence="2 3" key="1">
    <citation type="journal article" date="2013" name="Proc. Natl. Acad. Sci. U.S.A.">
        <title>Fine-scale variation in meiotic recombination in Mimulus inferred from population shotgun sequencing.</title>
        <authorList>
            <person name="Hellsten U."/>
            <person name="Wright K.M."/>
            <person name="Jenkins J."/>
            <person name="Shu S."/>
            <person name="Yuan Y."/>
            <person name="Wessler S.R."/>
            <person name="Schmutz J."/>
            <person name="Willis J.H."/>
            <person name="Rokhsar D.S."/>
        </authorList>
    </citation>
    <scope>NUCLEOTIDE SEQUENCE [LARGE SCALE GENOMIC DNA]</scope>
    <source>
        <strain evidence="3">cv. DUN x IM62</strain>
    </source>
</reference>
<dbReference type="InterPro" id="IPR037523">
    <property type="entry name" value="VOC_core"/>
</dbReference>
<dbReference type="OrthoDB" id="2013034at2759"/>
<accession>A0A022RNZ5</accession>
<dbReference type="KEGG" id="egt:105954449"/>
<dbReference type="Pfam" id="PF22656">
    <property type="entry name" value="At5g48480-like_N"/>
    <property type="match status" value="1"/>
</dbReference>
<dbReference type="Proteomes" id="UP000030748">
    <property type="component" value="Unassembled WGS sequence"/>
</dbReference>
<dbReference type="InterPro" id="IPR029068">
    <property type="entry name" value="Glyas_Bleomycin-R_OHBP_Dase"/>
</dbReference>
<dbReference type="PhylomeDB" id="A0A022RNZ5"/>
<dbReference type="EMBL" id="KI630394">
    <property type="protein sequence ID" value="EYU40660.1"/>
    <property type="molecule type" value="Genomic_DNA"/>
</dbReference>
<dbReference type="AlphaFoldDB" id="A0A022RNZ5"/>
<dbReference type="InterPro" id="IPR054576">
    <property type="entry name" value="At5g48480-like_N"/>
</dbReference>
<organism evidence="2 3">
    <name type="scientific">Erythranthe guttata</name>
    <name type="common">Yellow monkey flower</name>
    <name type="synonym">Mimulus guttatus</name>
    <dbReference type="NCBI Taxonomy" id="4155"/>
    <lineage>
        <taxon>Eukaryota</taxon>
        <taxon>Viridiplantae</taxon>
        <taxon>Streptophyta</taxon>
        <taxon>Embryophyta</taxon>
        <taxon>Tracheophyta</taxon>
        <taxon>Spermatophyta</taxon>
        <taxon>Magnoliopsida</taxon>
        <taxon>eudicotyledons</taxon>
        <taxon>Gunneridae</taxon>
        <taxon>Pentapetalae</taxon>
        <taxon>asterids</taxon>
        <taxon>lamiids</taxon>
        <taxon>Lamiales</taxon>
        <taxon>Phrymaceae</taxon>
        <taxon>Erythranthe</taxon>
    </lineage>
</organism>
<sequence>MAEEAQTTGVVVAAENGSKSSPVVFAAVKPWLVVEAPKANDAVQFYKTAFGAEEVSRVNHPKRKAEHDLPLVLSAELKLGSSSIVVSDLTDDSSAPVKSVVSGSVFCLETEDVEAAVAKAVAAGAVSDGELTEVEGGCCGGRVGRVKDPYGNVWQICAPAKKCDDVAA</sequence>
<evidence type="ECO:0000259" key="1">
    <source>
        <dbReference type="PROSITE" id="PS51819"/>
    </source>
</evidence>
<dbReference type="PANTHER" id="PTHR34109:SF1">
    <property type="entry name" value="VOC DOMAIN-CONTAINING PROTEIN"/>
    <property type="match status" value="1"/>
</dbReference>
<dbReference type="PANTHER" id="PTHR34109">
    <property type="entry name" value="BNAUNNG04460D PROTEIN-RELATED"/>
    <property type="match status" value="1"/>
</dbReference>
<dbReference type="Pfam" id="PF22650">
    <property type="entry name" value="At5g48480-like_C"/>
    <property type="match status" value="1"/>
</dbReference>
<protein>
    <recommendedName>
        <fullName evidence="1">VOC domain-containing protein</fullName>
    </recommendedName>
</protein>
<gene>
    <name evidence="2" type="ORF">MIMGU_mgv1a015099mg</name>
</gene>